<dbReference type="Proteomes" id="UP000214603">
    <property type="component" value="Unassembled WGS sequence"/>
</dbReference>
<keyword evidence="4" id="KW-1185">Reference proteome</keyword>
<name>A0A225MUI4_9BURK</name>
<comment type="caution">
    <text evidence="3">The sequence shown here is derived from an EMBL/GenBank/DDBJ whole genome shotgun (WGS) entry which is preliminary data.</text>
</comment>
<organism evidence="3 4">
    <name type="scientific">Candidimonas nitroreducens</name>
    <dbReference type="NCBI Taxonomy" id="683354"/>
    <lineage>
        <taxon>Bacteria</taxon>
        <taxon>Pseudomonadati</taxon>
        <taxon>Pseudomonadota</taxon>
        <taxon>Betaproteobacteria</taxon>
        <taxon>Burkholderiales</taxon>
        <taxon>Alcaligenaceae</taxon>
        <taxon>Candidimonas</taxon>
    </lineage>
</organism>
<evidence type="ECO:0000313" key="4">
    <source>
        <dbReference type="Proteomes" id="UP000214603"/>
    </source>
</evidence>
<gene>
    <name evidence="3" type="ORF">CEY11_04045</name>
</gene>
<dbReference type="OrthoDB" id="8738101at2"/>
<dbReference type="EMBL" id="NJIH01000003">
    <property type="protein sequence ID" value="OWT63510.1"/>
    <property type="molecule type" value="Genomic_DNA"/>
</dbReference>
<keyword evidence="2" id="KW-0749">Sporulation</keyword>
<dbReference type="AlphaFoldDB" id="A0A225MUI4"/>
<reference evidence="4" key="1">
    <citation type="submission" date="2017-06" db="EMBL/GenBank/DDBJ databases">
        <title>Herbaspirillum phytohormonus sp. nov., isolated from the root nodule of Robinia pseudoacacia in lead-zinc mine.</title>
        <authorList>
            <person name="Fan M."/>
            <person name="Lin Y."/>
        </authorList>
    </citation>
    <scope>NUCLEOTIDE SEQUENCE [LARGE SCALE GENOMIC DNA]</scope>
    <source>
        <strain evidence="4">SC-089</strain>
    </source>
</reference>
<proteinExistence type="predicted"/>
<protein>
    <submittedName>
        <fullName evidence="3">Uncharacterized protein</fullName>
    </submittedName>
</protein>
<dbReference type="InterPro" id="IPR020916">
    <property type="entry name" value="Gln_gamma-glutamylTfrase_bac"/>
</dbReference>
<evidence type="ECO:0000313" key="3">
    <source>
        <dbReference type="EMBL" id="OWT63510.1"/>
    </source>
</evidence>
<dbReference type="GO" id="GO:0030435">
    <property type="term" value="P:sporulation resulting in formation of a cellular spore"/>
    <property type="evidence" value="ECO:0007669"/>
    <property type="project" value="UniProtKB-KW"/>
</dbReference>
<dbReference type="Pfam" id="PF20085">
    <property type="entry name" value="TGL"/>
    <property type="match status" value="1"/>
</dbReference>
<sequence length="391" mass="44045">MSEAHGHAGALSGGIRLQGGAGLDLDAESGAVRAYLAEMGLDRHVTEQREARDGREFVAFRLREDQARLWAPDFDTFGLAGALGLDTHGKPADLEREILLAMLLGPQAFPYPSCAELRCSVRVRRHTVEAARKTLLAFDTEEAERPMDCWQEYTEQRGFTLRPGQALIPALEKTTQPECSGGKLYSFSCYRATEYVVLLGIARGLAEFNPPLLAELQRQWETRAILAIEFQDLFLREYGTLEQPLPFRYYVPGDRLWFRNPDEPSSNAEGYEGSWVVYLGEGLFSNFWKPRQHYTFTDKCVEIFHWRNATYMGADGKLKVDEDVVDARVAQSLRDPREVAAILQRMLRLREPFGVYRDGGCVDASREYVRCLCPGTAELVFPGAVMPMEAA</sequence>
<accession>A0A225MUI4</accession>
<keyword evidence="1" id="KW-0808">Transferase</keyword>
<dbReference type="RefSeq" id="WP_088602094.1">
    <property type="nucleotide sequence ID" value="NZ_NJIH01000003.1"/>
</dbReference>
<evidence type="ECO:0000256" key="2">
    <source>
        <dbReference type="ARBA" id="ARBA00022969"/>
    </source>
</evidence>
<evidence type="ECO:0000256" key="1">
    <source>
        <dbReference type="ARBA" id="ARBA00022679"/>
    </source>
</evidence>
<dbReference type="GO" id="GO:0003810">
    <property type="term" value="F:protein-glutamine gamma-glutamyltransferase activity"/>
    <property type="evidence" value="ECO:0007669"/>
    <property type="project" value="InterPro"/>
</dbReference>